<evidence type="ECO:0000256" key="2">
    <source>
        <dbReference type="ARBA" id="ARBA00022827"/>
    </source>
</evidence>
<dbReference type="RefSeq" id="WP_095987749.1">
    <property type="nucleotide sequence ID" value="NZ_CP022098.1"/>
</dbReference>
<dbReference type="GO" id="GO:0071949">
    <property type="term" value="F:FAD binding"/>
    <property type="evidence" value="ECO:0007669"/>
    <property type="project" value="InterPro"/>
</dbReference>
<gene>
    <name evidence="5" type="ORF">CYFUS_005214</name>
</gene>
<keyword evidence="3" id="KW-0560">Oxidoreductase</keyword>
<feature type="domain" description="FAD-binding PCMH-type" evidence="4">
    <location>
        <begin position="1"/>
        <end position="223"/>
    </location>
</feature>
<dbReference type="Gene3D" id="3.30.390.50">
    <property type="entry name" value="CO dehydrogenase flavoprotein, C-terminal domain"/>
    <property type="match status" value="1"/>
</dbReference>
<dbReference type="PROSITE" id="PS51387">
    <property type="entry name" value="FAD_PCMH"/>
    <property type="match status" value="1"/>
</dbReference>
<accession>A0A250J991</accession>
<dbReference type="PANTHER" id="PTHR42659:SF2">
    <property type="entry name" value="XANTHINE DEHYDROGENASE SUBUNIT C-RELATED"/>
    <property type="match status" value="1"/>
</dbReference>
<keyword evidence="1" id="KW-0285">Flavoprotein</keyword>
<dbReference type="Gene3D" id="3.30.465.10">
    <property type="match status" value="2"/>
</dbReference>
<organism evidence="5 6">
    <name type="scientific">Cystobacter fuscus</name>
    <dbReference type="NCBI Taxonomy" id="43"/>
    <lineage>
        <taxon>Bacteria</taxon>
        <taxon>Pseudomonadati</taxon>
        <taxon>Myxococcota</taxon>
        <taxon>Myxococcia</taxon>
        <taxon>Myxococcales</taxon>
        <taxon>Cystobacterineae</taxon>
        <taxon>Archangiaceae</taxon>
        <taxon>Cystobacter</taxon>
    </lineage>
</organism>
<dbReference type="SUPFAM" id="SSF56176">
    <property type="entry name" value="FAD-binding/transporter-associated domain-like"/>
    <property type="match status" value="1"/>
</dbReference>
<dbReference type="InterPro" id="IPR005107">
    <property type="entry name" value="CO_DH_flav_C"/>
</dbReference>
<dbReference type="Gene3D" id="3.30.43.10">
    <property type="entry name" value="Uridine Diphospho-n-acetylenolpyruvylglucosamine Reductase, domain 2"/>
    <property type="match status" value="1"/>
</dbReference>
<evidence type="ECO:0000259" key="4">
    <source>
        <dbReference type="PROSITE" id="PS51387"/>
    </source>
</evidence>
<dbReference type="PANTHER" id="PTHR42659">
    <property type="entry name" value="XANTHINE DEHYDROGENASE SUBUNIT C-RELATED"/>
    <property type="match status" value="1"/>
</dbReference>
<proteinExistence type="predicted"/>
<reference evidence="5 6" key="1">
    <citation type="submission" date="2017-06" db="EMBL/GenBank/DDBJ databases">
        <title>Sequencing and comparative analysis of myxobacterial genomes.</title>
        <authorList>
            <person name="Rupp O."/>
            <person name="Goesmann A."/>
            <person name="Sogaard-Andersen L."/>
        </authorList>
    </citation>
    <scope>NUCLEOTIDE SEQUENCE [LARGE SCALE GENOMIC DNA]</scope>
    <source>
        <strain evidence="5 6">DSM 52655</strain>
    </source>
</reference>
<dbReference type="InterPro" id="IPR036683">
    <property type="entry name" value="CO_DH_flav_C_dom_sf"/>
</dbReference>
<dbReference type="EMBL" id="CP022098">
    <property type="protein sequence ID" value="ATB39766.1"/>
    <property type="molecule type" value="Genomic_DNA"/>
</dbReference>
<dbReference type="SMART" id="SM01092">
    <property type="entry name" value="CO_deh_flav_C"/>
    <property type="match status" value="1"/>
</dbReference>
<evidence type="ECO:0000256" key="1">
    <source>
        <dbReference type="ARBA" id="ARBA00022630"/>
    </source>
</evidence>
<dbReference type="InterPro" id="IPR002346">
    <property type="entry name" value="Mopterin_DH_FAD-bd"/>
</dbReference>
<protein>
    <submittedName>
        <fullName evidence="5">Aromatic aldehyde oxidoreductase FAD-binding subunit</fullName>
    </submittedName>
</protein>
<sequence>MRPFDYSRATSPRQALEAASKPEASFLAGGTELLNWMRLGIIAPAALVDIGRVEGLERIERTTGGGLRLGALARLSDIGEHEAVVRDYPVLSQAILKAASPQIRNLATIGGNLLQRTRCPYFRAEETLPCNKRVAGSGCAARHGSNERHAIFGWTDACVATQPSDPAVALAALDAVVITERPKGGRRIPIGELHVLPGQAPEKHHVLEPGELIIAVELAAPAPHSAYVKVRERESYEYALVSAAAALTLENGVIRSARVALGSVAMKPWRLVEAERALVGTRPDSKEAQAALALGFTEARALEHNGFKVPLARNAAARAVRDAARGAS</sequence>
<dbReference type="AlphaFoldDB" id="A0A250J991"/>
<dbReference type="InterPro" id="IPR051312">
    <property type="entry name" value="Diverse_Substr_Oxidored"/>
</dbReference>
<dbReference type="Pfam" id="PF03450">
    <property type="entry name" value="CO_deh_flav_C"/>
    <property type="match status" value="1"/>
</dbReference>
<evidence type="ECO:0000313" key="6">
    <source>
        <dbReference type="Proteomes" id="UP000217257"/>
    </source>
</evidence>
<dbReference type="Pfam" id="PF00941">
    <property type="entry name" value="FAD_binding_5"/>
    <property type="match status" value="1"/>
</dbReference>
<keyword evidence="2" id="KW-0274">FAD</keyword>
<dbReference type="InterPro" id="IPR016166">
    <property type="entry name" value="FAD-bd_PCMH"/>
</dbReference>
<dbReference type="InterPro" id="IPR016169">
    <property type="entry name" value="FAD-bd_PCMH_sub2"/>
</dbReference>
<evidence type="ECO:0000313" key="5">
    <source>
        <dbReference type="EMBL" id="ATB39766.1"/>
    </source>
</evidence>
<evidence type="ECO:0000256" key="3">
    <source>
        <dbReference type="ARBA" id="ARBA00023002"/>
    </source>
</evidence>
<dbReference type="Proteomes" id="UP000217257">
    <property type="component" value="Chromosome"/>
</dbReference>
<dbReference type="KEGG" id="cfus:CYFUS_005214"/>
<dbReference type="GO" id="GO:0016491">
    <property type="term" value="F:oxidoreductase activity"/>
    <property type="evidence" value="ECO:0007669"/>
    <property type="project" value="UniProtKB-KW"/>
</dbReference>
<dbReference type="InterPro" id="IPR016167">
    <property type="entry name" value="FAD-bd_PCMH_sub1"/>
</dbReference>
<name>A0A250J991_9BACT</name>
<dbReference type="InterPro" id="IPR036318">
    <property type="entry name" value="FAD-bd_PCMH-like_sf"/>
</dbReference>
<dbReference type="SUPFAM" id="SSF55447">
    <property type="entry name" value="CO dehydrogenase flavoprotein C-terminal domain-like"/>
    <property type="match status" value="1"/>
</dbReference>